<accession>A0AAV9WS02</accession>
<gene>
    <name evidence="3" type="ORF">TWF694_005792</name>
</gene>
<dbReference type="Proteomes" id="UP001365542">
    <property type="component" value="Unassembled WGS sequence"/>
</dbReference>
<dbReference type="PANTHER" id="PTHR10039">
    <property type="entry name" value="AMELOGENIN"/>
    <property type="match status" value="1"/>
</dbReference>
<comment type="caution">
    <text evidence="3">The sequence shown here is derived from an EMBL/GenBank/DDBJ whole genome shotgun (WGS) entry which is preliminary data.</text>
</comment>
<evidence type="ECO:0000313" key="3">
    <source>
        <dbReference type="EMBL" id="KAK6524131.1"/>
    </source>
</evidence>
<evidence type="ECO:0000313" key="4">
    <source>
        <dbReference type="Proteomes" id="UP001365542"/>
    </source>
</evidence>
<dbReference type="InterPro" id="IPR027417">
    <property type="entry name" value="P-loop_NTPase"/>
</dbReference>
<keyword evidence="1" id="KW-0677">Repeat</keyword>
<sequence>MTTQTKISFSSKAGPNLFAQALADFLADPKLSPQDKQDFQTTTAANVEISAWKIQAEQKQRKSYRAINRLQPFVDGLSSYAGVIEVFAQTSEILCFVWGPIKLLLQIASKWQKGLDKLLDALQAIGDKLLVFERCPDECGNDPRVQAIIVRVYSNILRFLAKALHIFRQPAAKQFFATLSPTFDKKLDTILVELERDERILLAIVTMTQAQHAFEFYGRADAETQAAAAHRVVAARQLLKQGLNPTLFLDDRLDETRKILARFPATGQWFLQHTDFLVWAEINTPGTQILVLHGIPGAGKTILSYIAFDNLLKQAGYKAHHLRLTGLPNQNNDCLGAMHSLLYELASQDIAEIETILDALDQIQIKRLKREQIIEQNLCRIIVSNGPTFLFIDGLDEFNEDSEIQNFLEVLENLTKQCSNLRILLSCRMEEPIKTIISTWNHFAISTTSSLLRHDISQFVHHSDNMNTLIKDYKFNATEAKAYLDALCLKSDGMFLYAKLILAELKFQSNRKEVNDLINELPEGLDGAYRRSITRISKLRKIPQLRAKFVFQFLLVARRPLREAELRQAVVAEPFIEKFIPTMELRLSLGILCGSLIEVNEDRIVTLVHSSLKRYLLEQDRIIGFHPVAAHWLVGNLCFNYLSLKSVYTKNIVDYRRFVEIGEFAFLGYASENYLEHLKQGIKTQSPGANSEMETLFENMNVILRQLLSHLQETVDEEVESISAPAILFFKRNRDDEIGSRREISSQDLLLSLRKEGNDDFSKVIFAMTSALMVPLNKMLGTIAREQISPITTDDSLFKTYGYLHRCHKHTCKDFWAGFPSSSDLEKHKAKHQRSFKCPQTTCISHGIGFVTEKELKHHMALNHKVDSPRAAEAAEPSIKFASIIEDKATLGQKIETFLSSLKDALISNDIEWAERLSDMYCPTPEAHHLDLAYTPFQGRNRLKRRWKMEVSFSAPPGNFLMQIFEGNLVPQRLSELAAYYGSRSILKTLQLISKCLALEGLNRRLLAMAIAGSNLETLQYIISDEFDNDVGDTFARKDRNFIINISLNEFFEKSLPQNNPLVENYVATFTSEPSTDIPYDLVAALLEEDEIFHFLRGKWTSQPLFQELVSKPSLRPYRYTSPLFISSIMGANNAVQIMAKLPEYNLDRTEAVSLLLLLFGEIDENKRKKLFNICKALRPLGEKFSGIPVGKLFQGAIPIILENIQFHGTKIEDSIKILEGILELDIEPTILVDMRRFICSTDVTKFEPWSKYERSHPPTDKEYYLPEEGVSRALIHLMKLEVDIRGLPTVHRELHLSSGASRIPKNIRIQMLQTCVEDPKLQVFWAEWRPFVVAEFTGTTA</sequence>
<protein>
    <recommendedName>
        <fullName evidence="2">C2H2-type domain-containing protein</fullName>
    </recommendedName>
</protein>
<name>A0AAV9WS02_9PEZI</name>
<dbReference type="EMBL" id="JAVHJO010000018">
    <property type="protein sequence ID" value="KAK6524131.1"/>
    <property type="molecule type" value="Genomic_DNA"/>
</dbReference>
<reference evidence="3 4" key="1">
    <citation type="submission" date="2019-10" db="EMBL/GenBank/DDBJ databases">
        <authorList>
            <person name="Palmer J.M."/>
        </authorList>
    </citation>
    <scope>NUCLEOTIDE SEQUENCE [LARGE SCALE GENOMIC DNA]</scope>
    <source>
        <strain evidence="3 4">TWF694</strain>
    </source>
</reference>
<dbReference type="InterPro" id="IPR013087">
    <property type="entry name" value="Znf_C2H2_type"/>
</dbReference>
<dbReference type="Pfam" id="PF24883">
    <property type="entry name" value="NPHP3_N"/>
    <property type="match status" value="1"/>
</dbReference>
<dbReference type="Gene3D" id="3.40.50.300">
    <property type="entry name" value="P-loop containing nucleotide triphosphate hydrolases"/>
    <property type="match status" value="1"/>
</dbReference>
<dbReference type="SUPFAM" id="SSF52540">
    <property type="entry name" value="P-loop containing nucleoside triphosphate hydrolases"/>
    <property type="match status" value="1"/>
</dbReference>
<organism evidence="3 4">
    <name type="scientific">Orbilia ellipsospora</name>
    <dbReference type="NCBI Taxonomy" id="2528407"/>
    <lineage>
        <taxon>Eukaryota</taxon>
        <taxon>Fungi</taxon>
        <taxon>Dikarya</taxon>
        <taxon>Ascomycota</taxon>
        <taxon>Pezizomycotina</taxon>
        <taxon>Orbiliomycetes</taxon>
        <taxon>Orbiliales</taxon>
        <taxon>Orbiliaceae</taxon>
        <taxon>Orbilia</taxon>
    </lineage>
</organism>
<keyword evidence="4" id="KW-1185">Reference proteome</keyword>
<dbReference type="InterPro" id="IPR056125">
    <property type="entry name" value="DUF7708"/>
</dbReference>
<evidence type="ECO:0000259" key="2">
    <source>
        <dbReference type="SMART" id="SM00355"/>
    </source>
</evidence>
<dbReference type="InterPro" id="IPR056884">
    <property type="entry name" value="NPHP3-like_N"/>
</dbReference>
<feature type="domain" description="C2H2-type" evidence="2">
    <location>
        <begin position="805"/>
        <end position="832"/>
    </location>
</feature>
<feature type="domain" description="C2H2-type" evidence="2">
    <location>
        <begin position="836"/>
        <end position="864"/>
    </location>
</feature>
<dbReference type="Pfam" id="PF24809">
    <property type="entry name" value="DUF7708"/>
    <property type="match status" value="1"/>
</dbReference>
<proteinExistence type="predicted"/>
<evidence type="ECO:0000256" key="1">
    <source>
        <dbReference type="ARBA" id="ARBA00022737"/>
    </source>
</evidence>
<dbReference type="SMART" id="SM00355">
    <property type="entry name" value="ZnF_C2H2"/>
    <property type="match status" value="2"/>
</dbReference>
<dbReference type="PANTHER" id="PTHR10039:SF14">
    <property type="entry name" value="NACHT DOMAIN-CONTAINING PROTEIN"/>
    <property type="match status" value="1"/>
</dbReference>